<sequence>MQLLREICGRENGAAFKPAQANNRASFPAVKNTAENRPVRRFLSGRRHHILSAVQPPVQYV</sequence>
<organism evidence="1 2">
    <name type="scientific">Desulfotomaculum copahuensis</name>
    <dbReference type="NCBI Taxonomy" id="1838280"/>
    <lineage>
        <taxon>Bacteria</taxon>
        <taxon>Bacillati</taxon>
        <taxon>Bacillota</taxon>
        <taxon>Clostridia</taxon>
        <taxon>Eubacteriales</taxon>
        <taxon>Desulfotomaculaceae</taxon>
        <taxon>Desulfotomaculum</taxon>
    </lineage>
</organism>
<evidence type="ECO:0000313" key="2">
    <source>
        <dbReference type="Proteomes" id="UP000078532"/>
    </source>
</evidence>
<reference evidence="1 2" key="1">
    <citation type="submission" date="2016-04" db="EMBL/GenBank/DDBJ databases">
        <authorList>
            <person name="Evans L.H."/>
            <person name="Alamgir A."/>
            <person name="Owens N."/>
            <person name="Weber N.D."/>
            <person name="Virtaneva K."/>
            <person name="Barbian K."/>
            <person name="Babar A."/>
            <person name="Rosenke K."/>
        </authorList>
    </citation>
    <scope>NUCLEOTIDE SEQUENCE [LARGE SCALE GENOMIC DNA]</scope>
    <source>
        <strain evidence="1 2">LMa1</strain>
    </source>
</reference>
<name>A0A1B7LHA4_9FIRM</name>
<evidence type="ECO:0000313" key="1">
    <source>
        <dbReference type="EMBL" id="OAT85583.1"/>
    </source>
</evidence>
<gene>
    <name evidence="1" type="ORF">A6M21_05555</name>
</gene>
<accession>A0A1B7LHA4</accession>
<dbReference type="Proteomes" id="UP000078532">
    <property type="component" value="Unassembled WGS sequence"/>
</dbReference>
<dbReference type="AlphaFoldDB" id="A0A1B7LHA4"/>
<keyword evidence="2" id="KW-1185">Reference proteome</keyword>
<protein>
    <submittedName>
        <fullName evidence="1">Uncharacterized protein</fullName>
    </submittedName>
</protein>
<dbReference type="EMBL" id="LYVF01000054">
    <property type="protein sequence ID" value="OAT85583.1"/>
    <property type="molecule type" value="Genomic_DNA"/>
</dbReference>
<dbReference type="STRING" id="1838280.A6M21_05555"/>
<comment type="caution">
    <text evidence="1">The sequence shown here is derived from an EMBL/GenBank/DDBJ whole genome shotgun (WGS) entry which is preliminary data.</text>
</comment>
<proteinExistence type="predicted"/>